<reference evidence="2 3" key="1">
    <citation type="submission" date="2019-02" db="EMBL/GenBank/DDBJ databases">
        <title>Draft genome sequence of Amycolatopsis sp. 8-3EHSu isolated from roots of Suaeda maritima.</title>
        <authorList>
            <person name="Duangmal K."/>
            <person name="Chantavorakit T."/>
        </authorList>
    </citation>
    <scope>NUCLEOTIDE SEQUENCE [LARGE SCALE GENOMIC DNA]</scope>
    <source>
        <strain evidence="2 3">8-3EHSu</strain>
    </source>
</reference>
<dbReference type="RefSeq" id="WP_130474511.1">
    <property type="nucleotide sequence ID" value="NZ_SFCC01000003.1"/>
</dbReference>
<organism evidence="2 3">
    <name type="scientific">Amycolatopsis suaedae</name>
    <dbReference type="NCBI Taxonomy" id="2510978"/>
    <lineage>
        <taxon>Bacteria</taxon>
        <taxon>Bacillati</taxon>
        <taxon>Actinomycetota</taxon>
        <taxon>Actinomycetes</taxon>
        <taxon>Pseudonocardiales</taxon>
        <taxon>Pseudonocardiaceae</taxon>
        <taxon>Amycolatopsis</taxon>
    </lineage>
</organism>
<dbReference type="OrthoDB" id="946604at2"/>
<keyword evidence="1" id="KW-0812">Transmembrane</keyword>
<keyword evidence="3" id="KW-1185">Reference proteome</keyword>
<sequence>MITDDIPTVERHLRTVLLVVGPVVFAASTFFWLPGGTYGATAGALMVAGLVLWAYGLLALVDGLRTRLPRYAALVRLLVVGGLAGGVTFGVQGVYDEVFALTRETSVGVLEPFGWQADVVFYWTGPLFPLALLALGVGLGHARLVPWWPAVALGVCGVAFPLSRIPRETWVAHAVDGLLVVVFAYLAFRSARAKTSYVI</sequence>
<dbReference type="AlphaFoldDB" id="A0A4Q7JCF5"/>
<feature type="transmembrane region" description="Helical" evidence="1">
    <location>
        <begin position="170"/>
        <end position="188"/>
    </location>
</feature>
<name>A0A4Q7JCF5_9PSEU</name>
<feature type="transmembrane region" description="Helical" evidence="1">
    <location>
        <begin position="12"/>
        <end position="33"/>
    </location>
</feature>
<dbReference type="Proteomes" id="UP000292003">
    <property type="component" value="Unassembled WGS sequence"/>
</dbReference>
<keyword evidence="1" id="KW-0472">Membrane</keyword>
<gene>
    <name evidence="2" type="ORF">EWH70_07415</name>
</gene>
<comment type="caution">
    <text evidence="2">The sequence shown here is derived from an EMBL/GenBank/DDBJ whole genome shotgun (WGS) entry which is preliminary data.</text>
</comment>
<feature type="transmembrane region" description="Helical" evidence="1">
    <location>
        <begin position="147"/>
        <end position="164"/>
    </location>
</feature>
<evidence type="ECO:0000256" key="1">
    <source>
        <dbReference type="SAM" id="Phobius"/>
    </source>
</evidence>
<accession>A0A4Q7JCF5</accession>
<keyword evidence="1" id="KW-1133">Transmembrane helix</keyword>
<protein>
    <submittedName>
        <fullName evidence="2">Uncharacterized protein</fullName>
    </submittedName>
</protein>
<feature type="transmembrane region" description="Helical" evidence="1">
    <location>
        <begin position="120"/>
        <end position="140"/>
    </location>
</feature>
<dbReference type="EMBL" id="SFCC01000003">
    <property type="protein sequence ID" value="RZQ64712.1"/>
    <property type="molecule type" value="Genomic_DNA"/>
</dbReference>
<proteinExistence type="predicted"/>
<feature type="transmembrane region" description="Helical" evidence="1">
    <location>
        <begin position="73"/>
        <end position="95"/>
    </location>
</feature>
<feature type="transmembrane region" description="Helical" evidence="1">
    <location>
        <begin position="39"/>
        <end position="61"/>
    </location>
</feature>
<evidence type="ECO:0000313" key="2">
    <source>
        <dbReference type="EMBL" id="RZQ64712.1"/>
    </source>
</evidence>
<evidence type="ECO:0000313" key="3">
    <source>
        <dbReference type="Proteomes" id="UP000292003"/>
    </source>
</evidence>